<dbReference type="EMBL" id="BSYO01000005">
    <property type="protein sequence ID" value="GMH04184.1"/>
    <property type="molecule type" value="Genomic_DNA"/>
</dbReference>
<dbReference type="Proteomes" id="UP001279734">
    <property type="component" value="Unassembled WGS sequence"/>
</dbReference>
<evidence type="ECO:0000313" key="2">
    <source>
        <dbReference type="Proteomes" id="UP001279734"/>
    </source>
</evidence>
<gene>
    <name evidence="1" type="ORF">Nepgr_006023</name>
</gene>
<dbReference type="AlphaFoldDB" id="A0AAD3XGY4"/>
<proteinExistence type="predicted"/>
<protein>
    <submittedName>
        <fullName evidence="1">Uncharacterized protein</fullName>
    </submittedName>
</protein>
<reference evidence="1" key="1">
    <citation type="submission" date="2023-05" db="EMBL/GenBank/DDBJ databases">
        <title>Nepenthes gracilis genome sequencing.</title>
        <authorList>
            <person name="Fukushima K."/>
        </authorList>
    </citation>
    <scope>NUCLEOTIDE SEQUENCE</scope>
    <source>
        <strain evidence="1">SING2019-196</strain>
    </source>
</reference>
<sequence length="76" mass="8582">MGVKIIRQPPQNYSNGVLNSSLVSVCSIYSSFLLLFRTSEEKGPELRKRKGEDCSRKISTNSCKKSELGFPLQPRF</sequence>
<name>A0AAD3XGY4_NEPGR</name>
<organism evidence="1 2">
    <name type="scientific">Nepenthes gracilis</name>
    <name type="common">Slender pitcher plant</name>
    <dbReference type="NCBI Taxonomy" id="150966"/>
    <lineage>
        <taxon>Eukaryota</taxon>
        <taxon>Viridiplantae</taxon>
        <taxon>Streptophyta</taxon>
        <taxon>Embryophyta</taxon>
        <taxon>Tracheophyta</taxon>
        <taxon>Spermatophyta</taxon>
        <taxon>Magnoliopsida</taxon>
        <taxon>eudicotyledons</taxon>
        <taxon>Gunneridae</taxon>
        <taxon>Pentapetalae</taxon>
        <taxon>Caryophyllales</taxon>
        <taxon>Nepenthaceae</taxon>
        <taxon>Nepenthes</taxon>
    </lineage>
</organism>
<comment type="caution">
    <text evidence="1">The sequence shown here is derived from an EMBL/GenBank/DDBJ whole genome shotgun (WGS) entry which is preliminary data.</text>
</comment>
<accession>A0AAD3XGY4</accession>
<keyword evidence="2" id="KW-1185">Reference proteome</keyword>
<evidence type="ECO:0000313" key="1">
    <source>
        <dbReference type="EMBL" id="GMH04184.1"/>
    </source>
</evidence>